<evidence type="ECO:0000259" key="2">
    <source>
        <dbReference type="PROSITE" id="PS51841"/>
    </source>
</evidence>
<dbReference type="PANTHER" id="PTHR47012">
    <property type="entry name" value="LAMIN TAIL DOMAIN-CONTAINING PROTEIN 1"/>
    <property type="match status" value="1"/>
</dbReference>
<reference evidence="3" key="2">
    <citation type="submission" date="2025-08" db="UniProtKB">
        <authorList>
            <consortium name="Ensembl"/>
        </authorList>
    </citation>
    <scope>IDENTIFICATION</scope>
</reference>
<dbReference type="GO" id="GO:0005737">
    <property type="term" value="C:cytoplasm"/>
    <property type="evidence" value="ECO:0007669"/>
    <property type="project" value="TreeGrafter"/>
</dbReference>
<sequence length="425" mass="46707">MKLIYGTTLHNAGAMWKVSWDTHRTSALVPRQAHVKRSATAADIYSRKPHQGADSSRDKMAARARRSVSTEASRAGCTTDIWHSLTKDLMEESIPCGTQERKRPSTARQHRHEYSSASGSVRITDVQLQGLLVRLGNSSQREQDIGGFRLQQNVAGRPIAEFRFPPRTLLQPASSVTVWSEASGRKTQSPGDFLWVGLERIMLGPECTTVLCKDNGQAIAWYTPAHCTGIKPHQAWAEHHEKVESCRKDTLSCEEASIPATEMKCPDKTPFLLIKRKKHVFRVCHSPWTQNPSSITHPSCSPCALLDFRAQPQPQSNPARPHTAGVQARRPATLRSQRTGVGGGPVRSAGPCVGGMMFLGPQPPCTSPLQQYRTAATLHSPTGLSLLRCMKVKEVATAAQAHDCPGTTDMRLKPPWASSRNRAPL</sequence>
<dbReference type="InterPro" id="IPR036415">
    <property type="entry name" value="Lamin_tail_dom_sf"/>
</dbReference>
<feature type="region of interest" description="Disordered" evidence="1">
    <location>
        <begin position="405"/>
        <end position="425"/>
    </location>
</feature>
<dbReference type="AlphaFoldDB" id="A0A4W5JUW0"/>
<feature type="region of interest" description="Disordered" evidence="1">
    <location>
        <begin position="312"/>
        <end position="346"/>
    </location>
</feature>
<dbReference type="SUPFAM" id="SSF74853">
    <property type="entry name" value="Lamin A/C globular tail domain"/>
    <property type="match status" value="1"/>
</dbReference>
<proteinExistence type="predicted"/>
<dbReference type="STRING" id="62062.ENSHHUP00000003544"/>
<dbReference type="Pfam" id="PF00932">
    <property type="entry name" value="LTD"/>
    <property type="match status" value="1"/>
</dbReference>
<name>A0A4W5JUW0_9TELE</name>
<dbReference type="PANTHER" id="PTHR47012:SF3">
    <property type="entry name" value="LAMIN TAIL DOMAIN CONTAINING 1"/>
    <property type="match status" value="1"/>
</dbReference>
<evidence type="ECO:0000313" key="3">
    <source>
        <dbReference type="Ensembl" id="ENSHHUP00000003544.1"/>
    </source>
</evidence>
<dbReference type="InterPro" id="IPR042840">
    <property type="entry name" value="LMNTD1"/>
</dbReference>
<reference evidence="4" key="1">
    <citation type="submission" date="2018-06" db="EMBL/GenBank/DDBJ databases">
        <title>Genome assembly of Danube salmon.</title>
        <authorList>
            <person name="Macqueen D.J."/>
            <person name="Gundappa M.K."/>
        </authorList>
    </citation>
    <scope>NUCLEOTIDE SEQUENCE [LARGE SCALE GENOMIC DNA]</scope>
</reference>
<feature type="domain" description="LTD" evidence="2">
    <location>
        <begin position="109"/>
        <end position="226"/>
    </location>
</feature>
<keyword evidence="4" id="KW-1185">Reference proteome</keyword>
<dbReference type="Gene3D" id="2.60.40.1260">
    <property type="entry name" value="Lamin Tail domain"/>
    <property type="match status" value="1"/>
</dbReference>
<protein>
    <recommendedName>
        <fullName evidence="2">LTD domain-containing protein</fullName>
    </recommendedName>
</protein>
<evidence type="ECO:0000313" key="4">
    <source>
        <dbReference type="Proteomes" id="UP000314982"/>
    </source>
</evidence>
<dbReference type="GeneTree" id="ENSGT00910000144343"/>
<accession>A0A4W5JUW0</accession>
<feature type="region of interest" description="Disordered" evidence="1">
    <location>
        <begin position="97"/>
        <end position="118"/>
    </location>
</feature>
<dbReference type="PROSITE" id="PS51841">
    <property type="entry name" value="LTD"/>
    <property type="match status" value="1"/>
</dbReference>
<feature type="region of interest" description="Disordered" evidence="1">
    <location>
        <begin position="39"/>
        <end position="71"/>
    </location>
</feature>
<reference evidence="3" key="3">
    <citation type="submission" date="2025-09" db="UniProtKB">
        <authorList>
            <consortium name="Ensembl"/>
        </authorList>
    </citation>
    <scope>IDENTIFICATION</scope>
</reference>
<evidence type="ECO:0000256" key="1">
    <source>
        <dbReference type="SAM" id="MobiDB-lite"/>
    </source>
</evidence>
<dbReference type="Ensembl" id="ENSHHUT00000003667.1">
    <property type="protein sequence ID" value="ENSHHUP00000003544.1"/>
    <property type="gene ID" value="ENSHHUG00000002229.1"/>
</dbReference>
<dbReference type="InterPro" id="IPR001322">
    <property type="entry name" value="Lamin_tail_dom"/>
</dbReference>
<dbReference type="Proteomes" id="UP000314982">
    <property type="component" value="Unassembled WGS sequence"/>
</dbReference>
<organism evidence="3 4">
    <name type="scientific">Hucho hucho</name>
    <name type="common">huchen</name>
    <dbReference type="NCBI Taxonomy" id="62062"/>
    <lineage>
        <taxon>Eukaryota</taxon>
        <taxon>Metazoa</taxon>
        <taxon>Chordata</taxon>
        <taxon>Craniata</taxon>
        <taxon>Vertebrata</taxon>
        <taxon>Euteleostomi</taxon>
        <taxon>Actinopterygii</taxon>
        <taxon>Neopterygii</taxon>
        <taxon>Teleostei</taxon>
        <taxon>Protacanthopterygii</taxon>
        <taxon>Salmoniformes</taxon>
        <taxon>Salmonidae</taxon>
        <taxon>Salmoninae</taxon>
        <taxon>Hucho</taxon>
    </lineage>
</organism>
<dbReference type="GO" id="GO:0005635">
    <property type="term" value="C:nuclear envelope"/>
    <property type="evidence" value="ECO:0007669"/>
    <property type="project" value="TreeGrafter"/>
</dbReference>